<dbReference type="Pfam" id="PF00627">
    <property type="entry name" value="UBA"/>
    <property type="match status" value="2"/>
</dbReference>
<dbReference type="CDD" id="cd14270">
    <property type="entry name" value="UBA"/>
    <property type="match status" value="1"/>
</dbReference>
<dbReference type="Pfam" id="PF18037">
    <property type="entry name" value="Ubiquitin_5"/>
    <property type="match status" value="1"/>
</dbReference>
<evidence type="ECO:0008006" key="6">
    <source>
        <dbReference type="Google" id="ProtNLM"/>
    </source>
</evidence>
<protein>
    <recommendedName>
        <fullName evidence="6">NEDD8 ultimate buster 1</fullName>
    </recommendedName>
</protein>
<dbReference type="GO" id="GO:2000058">
    <property type="term" value="P:regulation of ubiquitin-dependent protein catabolic process"/>
    <property type="evidence" value="ECO:0007669"/>
    <property type="project" value="TreeGrafter"/>
</dbReference>
<accession>A0AA89BRR1</accession>
<organism evidence="4 5">
    <name type="scientific">Pinctada imbricata</name>
    <name type="common">Atlantic pearl-oyster</name>
    <name type="synonym">Pinctada martensii</name>
    <dbReference type="NCBI Taxonomy" id="66713"/>
    <lineage>
        <taxon>Eukaryota</taxon>
        <taxon>Metazoa</taxon>
        <taxon>Spiralia</taxon>
        <taxon>Lophotrochozoa</taxon>
        <taxon>Mollusca</taxon>
        <taxon>Bivalvia</taxon>
        <taxon>Autobranchia</taxon>
        <taxon>Pteriomorphia</taxon>
        <taxon>Pterioida</taxon>
        <taxon>Pterioidea</taxon>
        <taxon>Pteriidae</taxon>
        <taxon>Pinctada</taxon>
    </lineage>
</organism>
<dbReference type="EMBL" id="VSWD01000011">
    <property type="protein sequence ID" value="KAK3088676.1"/>
    <property type="molecule type" value="Genomic_DNA"/>
</dbReference>
<dbReference type="AlphaFoldDB" id="A0AA89BRR1"/>
<dbReference type="InterPro" id="IPR015940">
    <property type="entry name" value="UBA"/>
</dbReference>
<dbReference type="SUPFAM" id="SSF54236">
    <property type="entry name" value="Ubiquitin-like"/>
    <property type="match status" value="1"/>
</dbReference>
<dbReference type="Gene3D" id="1.10.8.10">
    <property type="entry name" value="DNA helicase RuvA subunit, C-terminal domain"/>
    <property type="match status" value="3"/>
</dbReference>
<gene>
    <name evidence="4" type="ORF">FSP39_022249</name>
</gene>
<dbReference type="Proteomes" id="UP001186944">
    <property type="component" value="Unassembled WGS sequence"/>
</dbReference>
<dbReference type="InterPro" id="IPR039749">
    <property type="entry name" value="NUB1"/>
</dbReference>
<evidence type="ECO:0000259" key="2">
    <source>
        <dbReference type="PROSITE" id="PS50030"/>
    </source>
</evidence>
<dbReference type="InterPro" id="IPR000626">
    <property type="entry name" value="Ubiquitin-like_dom"/>
</dbReference>
<feature type="domain" description="UBA" evidence="2">
    <location>
        <begin position="371"/>
        <end position="411"/>
    </location>
</feature>
<dbReference type="PANTHER" id="PTHR12948">
    <property type="entry name" value="NEDD8 ULTIMATE BUSTER-1 BS4 PROTEIN"/>
    <property type="match status" value="1"/>
</dbReference>
<dbReference type="CDD" id="cd17062">
    <property type="entry name" value="Ubl_NUB1"/>
    <property type="match status" value="1"/>
</dbReference>
<feature type="domain" description="UBA" evidence="2">
    <location>
        <begin position="443"/>
        <end position="483"/>
    </location>
</feature>
<keyword evidence="5" id="KW-1185">Reference proteome</keyword>
<feature type="compositionally biased region" description="Low complexity" evidence="1">
    <location>
        <begin position="550"/>
        <end position="563"/>
    </location>
</feature>
<name>A0AA89BRR1_PINIB</name>
<dbReference type="PROSITE" id="PS50030">
    <property type="entry name" value="UBA"/>
    <property type="match status" value="3"/>
</dbReference>
<evidence type="ECO:0000259" key="3">
    <source>
        <dbReference type="PROSITE" id="PS50053"/>
    </source>
</evidence>
<feature type="region of interest" description="Disordered" evidence="1">
    <location>
        <begin position="543"/>
        <end position="585"/>
    </location>
</feature>
<dbReference type="SUPFAM" id="SSF46934">
    <property type="entry name" value="UBA-like"/>
    <property type="match status" value="3"/>
</dbReference>
<reference evidence="4" key="1">
    <citation type="submission" date="2019-08" db="EMBL/GenBank/DDBJ databases">
        <title>The improved chromosome-level genome for the pearl oyster Pinctada fucata martensii using PacBio sequencing and Hi-C.</title>
        <authorList>
            <person name="Zheng Z."/>
        </authorList>
    </citation>
    <scope>NUCLEOTIDE SEQUENCE</scope>
    <source>
        <strain evidence="4">ZZ-2019</strain>
        <tissue evidence="4">Adductor muscle</tissue>
    </source>
</reference>
<evidence type="ECO:0000313" key="4">
    <source>
        <dbReference type="EMBL" id="KAK3088676.1"/>
    </source>
</evidence>
<dbReference type="InterPro" id="IPR009060">
    <property type="entry name" value="UBA-like_sf"/>
</dbReference>
<evidence type="ECO:0000256" key="1">
    <source>
        <dbReference type="SAM" id="MobiDB-lite"/>
    </source>
</evidence>
<proteinExistence type="predicted"/>
<sequence length="619" mass="69055">MTDSYPKSLHQQQIRVKLNAEKIKLWLPPYTTDAGEKGESPKELIQRYSAELKLSEEEVEEAIECLRCHAVQKLAEREQFQKEGLATLKVKVAGKSGNMTNGNDKKKTMIESIEIPLLSLGSELRKFLSQKIEVPEEQLKLICQGHVIRPDQCLSEQNVKHGSQMMCLVLTETEAESARKEAELNHLMSTRQAAELLSDRAEKDDDAFGIQIADQSGRPLQLPAEERKALTLAMTLHEKGRVAVKRGEIAKALLLLLEADKEFRKCRADILNAVDNYAVLCLDIAWCYLCLKNIEHLPDADERLQSCEDCFNRSYGSNLERLSALKGGSGREQALFMKLHLLQGIIAFHQHKISKAEHLLNKASGELGQLQVDSDKLAQVIGMGFKEQEARLGLRASRGDIERAVQHIMQRREEKAEIGKKVKEERRKKKLQKDLGKTASGELINVDNYEMLIGMGFNKGASAEALRQANNDISAALEVLQNHPELLSLPDPAPSPGQSITDEMISTVIGLGFDAEMARRALQQFDSNIQRAIEALIQNGGFLAPSPTESGGSNSDSGASSSSSEDDRLKKQQEEEKIRDLVSDIPQDEEDYLDLKLDEEAHILQEYMGLLQSVLSTKQ</sequence>
<feature type="domain" description="Ubiquitin-like" evidence="3">
    <location>
        <begin position="122"/>
        <end position="166"/>
    </location>
</feature>
<dbReference type="CDD" id="cd14298">
    <property type="entry name" value="UBA2_scUBP14_like"/>
    <property type="match status" value="1"/>
</dbReference>
<dbReference type="PANTHER" id="PTHR12948:SF3">
    <property type="entry name" value="NEDD8 ULTIMATE BUSTER 1"/>
    <property type="match status" value="1"/>
</dbReference>
<dbReference type="PROSITE" id="PS50053">
    <property type="entry name" value="UBIQUITIN_2"/>
    <property type="match status" value="1"/>
</dbReference>
<dbReference type="InterPro" id="IPR058666">
    <property type="entry name" value="SASH1/NUB1_homeodomain"/>
</dbReference>
<dbReference type="InterPro" id="IPR029071">
    <property type="entry name" value="Ubiquitin-like_domsf"/>
</dbReference>
<feature type="compositionally biased region" description="Basic and acidic residues" evidence="1">
    <location>
        <begin position="565"/>
        <end position="582"/>
    </location>
</feature>
<dbReference type="Pfam" id="PF26285">
    <property type="entry name" value="SASH1_Homeodomain"/>
    <property type="match status" value="1"/>
</dbReference>
<dbReference type="Gene3D" id="3.10.20.90">
    <property type="entry name" value="Phosphatidylinositol 3-kinase Catalytic Subunit, Chain A, domain 1"/>
    <property type="match status" value="1"/>
</dbReference>
<comment type="caution">
    <text evidence="4">The sequence shown here is derived from an EMBL/GenBank/DDBJ whole genome shotgun (WGS) entry which is preliminary data.</text>
</comment>
<dbReference type="InterPro" id="IPR041207">
    <property type="entry name" value="NUB1_ubiquitin-like_dom"/>
</dbReference>
<dbReference type="SMART" id="SM00165">
    <property type="entry name" value="UBA"/>
    <property type="match status" value="3"/>
</dbReference>
<feature type="domain" description="UBA" evidence="2">
    <location>
        <begin position="499"/>
        <end position="539"/>
    </location>
</feature>
<dbReference type="InterPro" id="IPR033864">
    <property type="entry name" value="UBA2_scUBP14-like"/>
</dbReference>
<evidence type="ECO:0000313" key="5">
    <source>
        <dbReference type="Proteomes" id="UP001186944"/>
    </source>
</evidence>
<dbReference type="CDD" id="cd14291">
    <property type="entry name" value="UBA1_NUB1_like"/>
    <property type="match status" value="1"/>
</dbReference>